<evidence type="ECO:0000256" key="1">
    <source>
        <dbReference type="ARBA" id="ARBA00023125"/>
    </source>
</evidence>
<evidence type="ECO:0000259" key="5">
    <source>
        <dbReference type="PROSITE" id="PS50943"/>
    </source>
</evidence>
<dbReference type="SUPFAM" id="SSF47413">
    <property type="entry name" value="lambda repressor-like DNA-binding domains"/>
    <property type="match status" value="1"/>
</dbReference>
<dbReference type="Pfam" id="PF01381">
    <property type="entry name" value="HTH_3"/>
    <property type="match status" value="1"/>
</dbReference>
<dbReference type="CDD" id="cd00093">
    <property type="entry name" value="HTH_XRE"/>
    <property type="match status" value="1"/>
</dbReference>
<dbReference type="GO" id="GO:0003677">
    <property type="term" value="F:DNA binding"/>
    <property type="evidence" value="ECO:0007669"/>
    <property type="project" value="UniProtKB-KW"/>
</dbReference>
<proteinExistence type="inferred from homology"/>
<dbReference type="InterPro" id="IPR002068">
    <property type="entry name" value="A-crystallin/Hsp20_dom"/>
</dbReference>
<evidence type="ECO:0000259" key="4">
    <source>
        <dbReference type="PROSITE" id="PS01031"/>
    </source>
</evidence>
<feature type="domain" description="SHSP" evidence="4">
    <location>
        <begin position="102"/>
        <end position="222"/>
    </location>
</feature>
<dbReference type="InterPro" id="IPR010982">
    <property type="entry name" value="Lambda_DNA-bd_dom_sf"/>
</dbReference>
<accession>A0A554JDG8</accession>
<dbReference type="PROSITE" id="PS50943">
    <property type="entry name" value="HTH_CROC1"/>
    <property type="match status" value="1"/>
</dbReference>
<comment type="caution">
    <text evidence="6">The sequence shown here is derived from an EMBL/GenBank/DDBJ whole genome shotgun (WGS) entry which is preliminary data.</text>
</comment>
<dbReference type="InterPro" id="IPR001387">
    <property type="entry name" value="Cro/C1-type_HTH"/>
</dbReference>
<dbReference type="Proteomes" id="UP000316253">
    <property type="component" value="Unassembled WGS sequence"/>
</dbReference>
<dbReference type="AlphaFoldDB" id="A0A554JDG8"/>
<comment type="similarity">
    <text evidence="2 3">Belongs to the small heat shock protein (HSP20) family.</text>
</comment>
<feature type="domain" description="HTH cro/C1-type" evidence="5">
    <location>
        <begin position="7"/>
        <end position="61"/>
    </location>
</feature>
<gene>
    <name evidence="6" type="ORF">CEO22_145</name>
</gene>
<dbReference type="EMBL" id="VMFD01000010">
    <property type="protein sequence ID" value="TSC66318.1"/>
    <property type="molecule type" value="Genomic_DNA"/>
</dbReference>
<evidence type="ECO:0000313" key="6">
    <source>
        <dbReference type="EMBL" id="TSC66318.1"/>
    </source>
</evidence>
<dbReference type="PANTHER" id="PTHR46558:SF4">
    <property type="entry name" value="DNA-BIDING PHAGE PROTEIN"/>
    <property type="match status" value="1"/>
</dbReference>
<dbReference type="SMART" id="SM00530">
    <property type="entry name" value="HTH_XRE"/>
    <property type="match status" value="1"/>
</dbReference>
<dbReference type="PANTHER" id="PTHR46558">
    <property type="entry name" value="TRACRIPTIONAL REGULATORY PROTEIN-RELATED-RELATED"/>
    <property type="match status" value="1"/>
</dbReference>
<dbReference type="PROSITE" id="PS01031">
    <property type="entry name" value="SHSP"/>
    <property type="match status" value="1"/>
</dbReference>
<name>A0A554JDG8_9BACT</name>
<sequence>MKIVLRVKELRKDQQLTQEELARSLNISRQSLISLEQGRWLPSLPLILEVARFFNRPVEDVITVERLDDVALERSVLDKGVDRGVDKGAEALPPTANLIVHPAWGTVRPPANLRLLEQKLIIEILLPGFTSSQIDLEVTDRHLIVEATNPTPNSSTIETIEENEQTRLVATEFSFQRAWRQFDLPLGVIPASAKAKLEHGILTISLNLREPGRPISHHFQPE</sequence>
<organism evidence="6 7">
    <name type="scientific">Candidatus Berkelbacteria bacterium Gr01-1014_85</name>
    <dbReference type="NCBI Taxonomy" id="2017150"/>
    <lineage>
        <taxon>Bacteria</taxon>
        <taxon>Candidatus Berkelbacteria</taxon>
    </lineage>
</organism>
<evidence type="ECO:0000313" key="7">
    <source>
        <dbReference type="Proteomes" id="UP000316253"/>
    </source>
</evidence>
<keyword evidence="1" id="KW-0238">DNA-binding</keyword>
<reference evidence="6 7" key="1">
    <citation type="submission" date="2017-08" db="EMBL/GenBank/DDBJ databases">
        <title>Mechanisms for carbon and nitrogen cycling indicate functional differentiation within the Candidate Phyla Radiation.</title>
        <authorList>
            <person name="Danczak R.E."/>
            <person name="Johnston M.D."/>
            <person name="Kenah C."/>
            <person name="Slattery M."/>
            <person name="Wrighton K.C."/>
            <person name="Wilkins M.J."/>
        </authorList>
    </citation>
    <scope>NUCLEOTIDE SEQUENCE [LARGE SCALE GENOMIC DNA]</scope>
    <source>
        <strain evidence="6">Gr01-1014_85</strain>
    </source>
</reference>
<protein>
    <recommendedName>
        <fullName evidence="8">HTH cro/C1-type domain-containing protein</fullName>
    </recommendedName>
</protein>
<dbReference type="Gene3D" id="2.60.40.790">
    <property type="match status" value="1"/>
</dbReference>
<evidence type="ECO:0000256" key="2">
    <source>
        <dbReference type="PROSITE-ProRule" id="PRU00285"/>
    </source>
</evidence>
<evidence type="ECO:0000256" key="3">
    <source>
        <dbReference type="RuleBase" id="RU003616"/>
    </source>
</evidence>
<dbReference type="SUPFAM" id="SSF49764">
    <property type="entry name" value="HSP20-like chaperones"/>
    <property type="match status" value="1"/>
</dbReference>
<dbReference type="InterPro" id="IPR008978">
    <property type="entry name" value="HSP20-like_chaperone"/>
</dbReference>
<dbReference type="Pfam" id="PF00011">
    <property type="entry name" value="HSP20"/>
    <property type="match status" value="1"/>
</dbReference>
<dbReference type="CDD" id="cd06464">
    <property type="entry name" value="ACD_sHsps-like"/>
    <property type="match status" value="1"/>
</dbReference>
<evidence type="ECO:0008006" key="8">
    <source>
        <dbReference type="Google" id="ProtNLM"/>
    </source>
</evidence>
<dbReference type="Gene3D" id="1.10.260.40">
    <property type="entry name" value="lambda repressor-like DNA-binding domains"/>
    <property type="match status" value="1"/>
</dbReference>